<evidence type="ECO:0000313" key="2">
    <source>
        <dbReference type="EMBL" id="VDM05839.1"/>
    </source>
</evidence>
<accession>A0A183TSK5</accession>
<protein>
    <submittedName>
        <fullName evidence="4">DDE_Tnp_1_7 domain-containing protein</fullName>
    </submittedName>
</protein>
<proteinExistence type="predicted"/>
<dbReference type="OrthoDB" id="1034557at2759"/>
<organism evidence="4">
    <name type="scientific">Schistocephalus solidus</name>
    <name type="common">Tapeworm</name>
    <dbReference type="NCBI Taxonomy" id="70667"/>
    <lineage>
        <taxon>Eukaryota</taxon>
        <taxon>Metazoa</taxon>
        <taxon>Spiralia</taxon>
        <taxon>Lophotrochozoa</taxon>
        <taxon>Platyhelminthes</taxon>
        <taxon>Cestoda</taxon>
        <taxon>Eucestoda</taxon>
        <taxon>Diphyllobothriidea</taxon>
        <taxon>Diphyllobothriidae</taxon>
        <taxon>Schistocephalus</taxon>
    </lineage>
</organism>
<dbReference type="AlphaFoldDB" id="A0A183TSK5"/>
<feature type="compositionally biased region" description="Acidic residues" evidence="1">
    <location>
        <begin position="38"/>
        <end position="50"/>
    </location>
</feature>
<keyword evidence="3" id="KW-1185">Reference proteome</keyword>
<evidence type="ECO:0000313" key="4">
    <source>
        <dbReference type="WBParaSite" id="SSLN_0002018201-mRNA-1"/>
    </source>
</evidence>
<dbReference type="EMBL" id="UYSU01047556">
    <property type="protein sequence ID" value="VDM05839.1"/>
    <property type="molecule type" value="Genomic_DNA"/>
</dbReference>
<reference evidence="2 3" key="2">
    <citation type="submission" date="2018-11" db="EMBL/GenBank/DDBJ databases">
        <authorList>
            <consortium name="Pathogen Informatics"/>
        </authorList>
    </citation>
    <scope>NUCLEOTIDE SEQUENCE [LARGE SCALE GENOMIC DNA]</scope>
    <source>
        <strain evidence="2 3">NST_G2</strain>
    </source>
</reference>
<dbReference type="STRING" id="70667.A0A183TSK5"/>
<name>A0A183TSK5_SCHSO</name>
<sequence length="158" mass="18257">MDPEHKKSEAEGEVRAEPQTHAVEPEPLSTLEEKKDYEEEEEEEEEEEDKIVEKSHNGRFHKRNKRFPKQVAGVDDTFIAIEPKSGKEVIWNERILPEKKTERELWRRHIGQLLSVVIFLHHLGVTHVVLDGFFGQRSLATDILALGLVALEVSDMKL</sequence>
<dbReference type="WBParaSite" id="SSLN_0002018201-mRNA-1">
    <property type="protein sequence ID" value="SSLN_0002018201-mRNA-1"/>
    <property type="gene ID" value="SSLN_0002018201"/>
</dbReference>
<evidence type="ECO:0000313" key="3">
    <source>
        <dbReference type="Proteomes" id="UP000275846"/>
    </source>
</evidence>
<feature type="region of interest" description="Disordered" evidence="1">
    <location>
        <begin position="1"/>
        <end position="65"/>
    </location>
</feature>
<gene>
    <name evidence="2" type="ORF">SSLN_LOCUS19453</name>
</gene>
<evidence type="ECO:0000256" key="1">
    <source>
        <dbReference type="SAM" id="MobiDB-lite"/>
    </source>
</evidence>
<reference evidence="4" key="1">
    <citation type="submission" date="2016-06" db="UniProtKB">
        <authorList>
            <consortium name="WormBaseParasite"/>
        </authorList>
    </citation>
    <scope>IDENTIFICATION</scope>
</reference>
<dbReference type="Proteomes" id="UP000275846">
    <property type="component" value="Unassembled WGS sequence"/>
</dbReference>
<feature type="compositionally biased region" description="Basic and acidic residues" evidence="1">
    <location>
        <begin position="1"/>
        <end position="18"/>
    </location>
</feature>